<dbReference type="CDD" id="cd03445">
    <property type="entry name" value="Thioesterase_II_repeat2"/>
    <property type="match status" value="1"/>
</dbReference>
<evidence type="ECO:0000259" key="10">
    <source>
        <dbReference type="Pfam" id="PF13622"/>
    </source>
</evidence>
<organism evidence="11 12">
    <name type="scientific">Aurantiacibacter spongiae</name>
    <dbReference type="NCBI Taxonomy" id="2488860"/>
    <lineage>
        <taxon>Bacteria</taxon>
        <taxon>Pseudomonadati</taxon>
        <taxon>Pseudomonadota</taxon>
        <taxon>Alphaproteobacteria</taxon>
        <taxon>Sphingomonadales</taxon>
        <taxon>Erythrobacteraceae</taxon>
        <taxon>Aurantiacibacter</taxon>
    </lineage>
</organism>
<dbReference type="GO" id="GO:0047617">
    <property type="term" value="F:fatty acyl-CoA hydrolase activity"/>
    <property type="evidence" value="ECO:0007669"/>
    <property type="project" value="UniProtKB-EC"/>
</dbReference>
<evidence type="ECO:0000259" key="9">
    <source>
        <dbReference type="Pfam" id="PF02551"/>
    </source>
</evidence>
<dbReference type="SUPFAM" id="SSF54637">
    <property type="entry name" value="Thioesterase/thiol ester dehydrase-isomerase"/>
    <property type="match status" value="2"/>
</dbReference>
<dbReference type="GO" id="GO:0006637">
    <property type="term" value="P:acyl-CoA metabolic process"/>
    <property type="evidence" value="ECO:0007669"/>
    <property type="project" value="InterPro"/>
</dbReference>
<dbReference type="InterPro" id="IPR042171">
    <property type="entry name" value="Acyl-CoA_hotdog"/>
</dbReference>
<dbReference type="AlphaFoldDB" id="A0A3N5CRA9"/>
<dbReference type="InterPro" id="IPR003703">
    <property type="entry name" value="Acyl_CoA_thio"/>
</dbReference>
<comment type="caution">
    <text evidence="11">The sequence shown here is derived from an EMBL/GenBank/DDBJ whole genome shotgun (WGS) entry which is preliminary data.</text>
</comment>
<comment type="catalytic activity">
    <reaction evidence="6">
        <text>a fatty acyl-CoA + H2O = a fatty acid + CoA + H(+)</text>
        <dbReference type="Rhea" id="RHEA:16781"/>
        <dbReference type="ChEBI" id="CHEBI:15377"/>
        <dbReference type="ChEBI" id="CHEBI:15378"/>
        <dbReference type="ChEBI" id="CHEBI:28868"/>
        <dbReference type="ChEBI" id="CHEBI:57287"/>
        <dbReference type="ChEBI" id="CHEBI:77636"/>
        <dbReference type="EC" id="3.1.2.20"/>
    </reaction>
    <physiologicalReaction direction="left-to-right" evidence="6">
        <dbReference type="Rhea" id="RHEA:16782"/>
    </physiologicalReaction>
</comment>
<feature type="domain" description="Acyl-CoA thioesterase 2 C-terminal" evidence="9">
    <location>
        <begin position="193"/>
        <end position="297"/>
    </location>
</feature>
<comment type="similarity">
    <text evidence="1">Belongs to the C/M/P thioester hydrolase family.</text>
</comment>
<keyword evidence="3" id="KW-0378">Hydrolase</keyword>
<keyword evidence="4" id="KW-0443">Lipid metabolism</keyword>
<proteinExistence type="inferred from homology"/>
<keyword evidence="12" id="KW-1185">Reference proteome</keyword>
<dbReference type="FunFam" id="2.40.160.210:FF:000001">
    <property type="entry name" value="Acyl-CoA thioesterase II"/>
    <property type="match status" value="1"/>
</dbReference>
<comment type="subunit">
    <text evidence="2">Homotetramer.</text>
</comment>
<dbReference type="Pfam" id="PF02551">
    <property type="entry name" value="Acyl_CoA_thio"/>
    <property type="match status" value="1"/>
</dbReference>
<evidence type="ECO:0000256" key="5">
    <source>
        <dbReference type="ARBA" id="ARBA00038894"/>
    </source>
</evidence>
<dbReference type="OrthoDB" id="9781019at2"/>
<dbReference type="GO" id="GO:0009062">
    <property type="term" value="P:fatty acid catabolic process"/>
    <property type="evidence" value="ECO:0007669"/>
    <property type="project" value="TreeGrafter"/>
</dbReference>
<dbReference type="InterPro" id="IPR029069">
    <property type="entry name" value="HotDog_dom_sf"/>
</dbReference>
<dbReference type="CDD" id="cd03444">
    <property type="entry name" value="Thioesterase_II_repeat1"/>
    <property type="match status" value="1"/>
</dbReference>
<dbReference type="RefSeq" id="WP_123878751.1">
    <property type="nucleotide sequence ID" value="NZ_RPFZ01000001.1"/>
</dbReference>
<dbReference type="GO" id="GO:0005829">
    <property type="term" value="C:cytosol"/>
    <property type="evidence" value="ECO:0007669"/>
    <property type="project" value="TreeGrafter"/>
</dbReference>
<dbReference type="PANTHER" id="PTHR11066">
    <property type="entry name" value="ACYL-COA THIOESTERASE"/>
    <property type="match status" value="1"/>
</dbReference>
<dbReference type="Gene3D" id="2.40.160.210">
    <property type="entry name" value="Acyl-CoA thioesterase, double hotdog domain"/>
    <property type="match status" value="1"/>
</dbReference>
<evidence type="ECO:0000256" key="1">
    <source>
        <dbReference type="ARBA" id="ARBA00006538"/>
    </source>
</evidence>
<dbReference type="EMBL" id="RPFZ01000001">
    <property type="protein sequence ID" value="RPF70866.1"/>
    <property type="molecule type" value="Genomic_DNA"/>
</dbReference>
<protein>
    <recommendedName>
        <fullName evidence="7">Acyl-CoA thioesterase 2</fullName>
        <ecNumber evidence="5">3.1.2.20</ecNumber>
    </recommendedName>
    <alternativeName>
        <fullName evidence="8">Thioesterase II</fullName>
    </alternativeName>
</protein>
<evidence type="ECO:0000313" key="12">
    <source>
        <dbReference type="Proteomes" id="UP000275232"/>
    </source>
</evidence>
<reference evidence="11 12" key="1">
    <citation type="submission" date="2018-11" db="EMBL/GenBank/DDBJ databases">
        <title>Erythrobacter spongiae sp. nov., isolated from a marine sponge.</title>
        <authorList>
            <person name="Zhuang L."/>
            <person name="Luo L."/>
        </authorList>
    </citation>
    <scope>NUCLEOTIDE SEQUENCE [LARGE SCALE GENOMIC DNA]</scope>
    <source>
        <strain evidence="11 12">HN-E23</strain>
    </source>
</reference>
<evidence type="ECO:0000256" key="7">
    <source>
        <dbReference type="ARBA" id="ARBA00071120"/>
    </source>
</evidence>
<dbReference type="Pfam" id="PF13622">
    <property type="entry name" value="4HBT_3"/>
    <property type="match status" value="1"/>
</dbReference>
<dbReference type="EC" id="3.1.2.20" evidence="5"/>
<evidence type="ECO:0000256" key="8">
    <source>
        <dbReference type="ARBA" id="ARBA00079653"/>
    </source>
</evidence>
<dbReference type="Proteomes" id="UP000275232">
    <property type="component" value="Unassembled WGS sequence"/>
</dbReference>
<evidence type="ECO:0000256" key="4">
    <source>
        <dbReference type="ARBA" id="ARBA00023098"/>
    </source>
</evidence>
<evidence type="ECO:0000256" key="6">
    <source>
        <dbReference type="ARBA" id="ARBA00050943"/>
    </source>
</evidence>
<gene>
    <name evidence="11" type="ORF">EG799_03940</name>
</gene>
<evidence type="ECO:0000256" key="3">
    <source>
        <dbReference type="ARBA" id="ARBA00022801"/>
    </source>
</evidence>
<feature type="domain" description="Acyl-CoA thioesterase-like N-terminal HotDog" evidence="10">
    <location>
        <begin position="46"/>
        <end position="123"/>
    </location>
</feature>
<accession>A0A3N5CRA9</accession>
<dbReference type="InterPro" id="IPR049449">
    <property type="entry name" value="TesB_ACOT8-like_N"/>
</dbReference>
<evidence type="ECO:0000256" key="2">
    <source>
        <dbReference type="ARBA" id="ARBA00011881"/>
    </source>
</evidence>
<dbReference type="PANTHER" id="PTHR11066:SF34">
    <property type="entry name" value="ACYL-COENZYME A THIOESTERASE 8"/>
    <property type="match status" value="1"/>
</dbReference>
<dbReference type="InterPro" id="IPR025652">
    <property type="entry name" value="TesB_C"/>
</dbReference>
<evidence type="ECO:0000313" key="11">
    <source>
        <dbReference type="EMBL" id="RPF70866.1"/>
    </source>
</evidence>
<name>A0A3N5CRA9_9SPHN</name>
<sequence length="301" mass="33364">MAADPRSEHAPTPTPEQLVAELTFLLDLEPRGGDQYVGRRQKDGTGRVFGGQAIAQALGAARRTVDGEREAHSLHAYFLRPGDDELPIEYRVKRDLDGRSFSNRRVVASQEGRPILNLVASFQKPSAGPGHQFADMPDVPGPDELTPDAEIRRKVAQKIPEGRFRRLLERPSPLDFRSVEPRDWLDPQPRDPVSHVWIRAVAPLPAEAAVHRAVLAYISDLQLLSTAIQPHGKSMARGEIKGASLDHAVWFHDSFAADEWLLFVSDSPWSGNARGFCRGQVFARDGRLVASVSQEGMLRHV</sequence>